<dbReference type="Proteomes" id="UP000318050">
    <property type="component" value="Unassembled WGS sequence"/>
</dbReference>
<evidence type="ECO:0000256" key="1">
    <source>
        <dbReference type="SAM" id="MobiDB-lite"/>
    </source>
</evidence>
<dbReference type="AlphaFoldDB" id="A0A560I5M8"/>
<comment type="caution">
    <text evidence="2">The sequence shown here is derived from an EMBL/GenBank/DDBJ whole genome shotgun (WGS) entry which is preliminary data.</text>
</comment>
<protein>
    <submittedName>
        <fullName evidence="2">Uncharacterized protein</fullName>
    </submittedName>
</protein>
<name>A0A560I5M8_9PROT</name>
<accession>A0A560I5M8</accession>
<proteinExistence type="predicted"/>
<reference evidence="2 3" key="1">
    <citation type="submission" date="2019-06" db="EMBL/GenBank/DDBJ databases">
        <title>Genomic Encyclopedia of Type Strains, Phase IV (KMG-V): Genome sequencing to study the core and pangenomes of soil and plant-associated prokaryotes.</title>
        <authorList>
            <person name="Whitman W."/>
        </authorList>
    </citation>
    <scope>NUCLEOTIDE SEQUENCE [LARGE SCALE GENOMIC DNA]</scope>
    <source>
        <strain evidence="2 3">BR 11140</strain>
    </source>
</reference>
<organism evidence="2 3">
    <name type="scientific">Nitrospirillum amazonense</name>
    <dbReference type="NCBI Taxonomy" id="28077"/>
    <lineage>
        <taxon>Bacteria</taxon>
        <taxon>Pseudomonadati</taxon>
        <taxon>Pseudomonadota</taxon>
        <taxon>Alphaproteobacteria</taxon>
        <taxon>Rhodospirillales</taxon>
        <taxon>Azospirillaceae</taxon>
        <taxon>Nitrospirillum</taxon>
    </lineage>
</organism>
<evidence type="ECO:0000313" key="2">
    <source>
        <dbReference type="EMBL" id="TWB54242.1"/>
    </source>
</evidence>
<sequence length="66" mass="7382">MSHHQPAPRSPRQFPRAPGTPRYRRRPSPPLTICLDGLDGPDDTVGGWAQALAEEAHRFLKAGRKR</sequence>
<dbReference type="EMBL" id="VITT01000015">
    <property type="protein sequence ID" value="TWB54242.1"/>
    <property type="molecule type" value="Genomic_DNA"/>
</dbReference>
<gene>
    <name evidence="2" type="ORF">FBZ92_1159</name>
</gene>
<feature type="region of interest" description="Disordered" evidence="1">
    <location>
        <begin position="1"/>
        <end position="31"/>
    </location>
</feature>
<evidence type="ECO:0000313" key="3">
    <source>
        <dbReference type="Proteomes" id="UP000318050"/>
    </source>
</evidence>